<accession>A0A2D4EQU9</accession>
<reference evidence="1" key="1">
    <citation type="submission" date="2017-07" db="EMBL/GenBank/DDBJ databases">
        <authorList>
            <person name="Mikheyev A."/>
            <person name="Grau M."/>
        </authorList>
    </citation>
    <scope>NUCLEOTIDE SEQUENCE</scope>
    <source>
        <tissue evidence="1">Venom_gland</tissue>
    </source>
</reference>
<reference evidence="1" key="2">
    <citation type="submission" date="2017-11" db="EMBL/GenBank/DDBJ databases">
        <title>Coralsnake Venomics: Analyses of Venom Gland Transcriptomes and Proteomes of Six Brazilian Taxa.</title>
        <authorList>
            <person name="Aird S.D."/>
            <person name="Jorge da Silva N."/>
            <person name="Qiu L."/>
            <person name="Villar-Briones A."/>
            <person name="Aparecida-Saddi V."/>
            <person name="Campos-Telles M.P."/>
            <person name="Grau M."/>
            <person name="Mikheyev A.S."/>
        </authorList>
    </citation>
    <scope>NUCLEOTIDE SEQUENCE</scope>
    <source>
        <tissue evidence="1">Venom_gland</tissue>
    </source>
</reference>
<protein>
    <submittedName>
        <fullName evidence="1">Uncharacterized protein</fullName>
    </submittedName>
</protein>
<organism evidence="1">
    <name type="scientific">Micrurus corallinus</name>
    <name type="common">Brazilian coral snake</name>
    <dbReference type="NCBI Taxonomy" id="54390"/>
    <lineage>
        <taxon>Eukaryota</taxon>
        <taxon>Metazoa</taxon>
        <taxon>Chordata</taxon>
        <taxon>Craniata</taxon>
        <taxon>Vertebrata</taxon>
        <taxon>Euteleostomi</taxon>
        <taxon>Lepidosauria</taxon>
        <taxon>Squamata</taxon>
        <taxon>Bifurcata</taxon>
        <taxon>Unidentata</taxon>
        <taxon>Episquamata</taxon>
        <taxon>Toxicofera</taxon>
        <taxon>Serpentes</taxon>
        <taxon>Colubroidea</taxon>
        <taxon>Elapidae</taxon>
        <taxon>Elapinae</taxon>
        <taxon>Micrurus</taxon>
    </lineage>
</organism>
<sequence length="104" mass="11268">MTCFIENTLLPKLLLMVKQGKCSGLTLVSLPEKSSAACCRGLGWLCTHHGSQRNQLLLGKISPVPDLESKEESQLSSKNGKAALIHHGWKEAAVVTLLDSDSLR</sequence>
<evidence type="ECO:0000313" key="1">
    <source>
        <dbReference type="EMBL" id="LAA37587.1"/>
    </source>
</evidence>
<name>A0A2D4EQU9_MICCO</name>
<dbReference type="AlphaFoldDB" id="A0A2D4EQU9"/>
<proteinExistence type="predicted"/>
<dbReference type="EMBL" id="IACJ01012283">
    <property type="protein sequence ID" value="LAA37587.1"/>
    <property type="molecule type" value="Transcribed_RNA"/>
</dbReference>